<dbReference type="EMBL" id="JAGINF010000009">
    <property type="protein sequence ID" value="MBP2220288.1"/>
    <property type="molecule type" value="Genomic_DNA"/>
</dbReference>
<dbReference type="AlphaFoldDB" id="A0A8T4CLP6"/>
<reference evidence="3" key="2">
    <citation type="submission" date="2021-03" db="EMBL/GenBank/DDBJ databases">
        <title>Genomic Encyclopedia of Type Strains, Phase IV (KMG-IV): sequencing the most valuable type-strain genomes for metagenomic binning, comparative biology and taxonomic classification.</title>
        <authorList>
            <person name="Goeker M."/>
        </authorList>
    </citation>
    <scope>NUCLEOTIDE SEQUENCE</scope>
    <source>
        <strain evidence="3">DSM 2771</strain>
    </source>
</reference>
<dbReference type="Pfam" id="PF08495">
    <property type="entry name" value="FIST"/>
    <property type="match status" value="1"/>
</dbReference>
<dbReference type="Proteomes" id="UP000742560">
    <property type="component" value="Unassembled WGS sequence"/>
</dbReference>
<proteinExistence type="predicted"/>
<dbReference type="Proteomes" id="UP000722095">
    <property type="component" value="Unassembled WGS sequence"/>
</dbReference>
<dbReference type="InterPro" id="IPR013702">
    <property type="entry name" value="FIST_domain_N"/>
</dbReference>
<organism evidence="2 4">
    <name type="scientific">Methanococcus maripaludis</name>
    <name type="common">Methanococcus deltae</name>
    <dbReference type="NCBI Taxonomy" id="39152"/>
    <lineage>
        <taxon>Archaea</taxon>
        <taxon>Methanobacteriati</taxon>
        <taxon>Methanobacteriota</taxon>
        <taxon>Methanomada group</taxon>
        <taxon>Methanococci</taxon>
        <taxon>Methanococcales</taxon>
        <taxon>Methanococcaceae</taxon>
        <taxon>Methanococcus</taxon>
    </lineage>
</organism>
<protein>
    <recommendedName>
        <fullName evidence="1">FIST domain-containing protein</fullName>
    </recommendedName>
</protein>
<reference evidence="2" key="1">
    <citation type="submission" date="2021-01" db="EMBL/GenBank/DDBJ databases">
        <title>Genomic Encyclopedia of Type Strains, Phase IV (KMG-V): Genome sequencing to study the core and pangenomes of soil and plant-associated prokaryotes.</title>
        <authorList>
            <person name="Whitman W."/>
        </authorList>
    </citation>
    <scope>NUCLEOTIDE SEQUENCE</scope>
    <source>
        <strain evidence="2">RC</strain>
    </source>
</reference>
<evidence type="ECO:0000259" key="1">
    <source>
        <dbReference type="Pfam" id="PF08495"/>
    </source>
</evidence>
<feature type="domain" description="FIST" evidence="1">
    <location>
        <begin position="40"/>
        <end position="115"/>
    </location>
</feature>
<evidence type="ECO:0000313" key="2">
    <source>
        <dbReference type="EMBL" id="MBM7409344.1"/>
    </source>
</evidence>
<evidence type="ECO:0000313" key="4">
    <source>
        <dbReference type="Proteomes" id="UP000722095"/>
    </source>
</evidence>
<name>A0A8T4CLP6_METMI</name>
<evidence type="ECO:0000313" key="3">
    <source>
        <dbReference type="EMBL" id="MBP2220288.1"/>
    </source>
</evidence>
<gene>
    <name evidence="2" type="ORF">HNP85_001016</name>
    <name evidence="3" type="ORF">J2745_001796</name>
</gene>
<sequence>MEFIEFGYGTSTDENSLKAGAHAASDALKMMKKYSEKPNIVFLYSSPDYDPEEVLNGVKLILGNSVQIVGGSSKFQICGNKFLENGVSIGILGSKYFSTGMGVGLGISINPKESGKKQSKMQLKTLECFQNFFT</sequence>
<comment type="caution">
    <text evidence="2">The sequence shown here is derived from an EMBL/GenBank/DDBJ whole genome shotgun (WGS) entry which is preliminary data.</text>
</comment>
<accession>A0A8T4CLP6</accession>
<dbReference type="EMBL" id="JAFBBC010000001">
    <property type="protein sequence ID" value="MBM7409344.1"/>
    <property type="molecule type" value="Genomic_DNA"/>
</dbReference>